<evidence type="ECO:0000256" key="1">
    <source>
        <dbReference type="ARBA" id="ARBA00004613"/>
    </source>
</evidence>
<evidence type="ECO:0000256" key="4">
    <source>
        <dbReference type="ARBA" id="ARBA00023157"/>
    </source>
</evidence>
<dbReference type="InterPro" id="IPR001427">
    <property type="entry name" value="RNaseA"/>
</dbReference>
<dbReference type="PANTHER" id="PTHR11437:SF10">
    <property type="entry name" value="ANGIOGENIN-RELATED"/>
    <property type="match status" value="1"/>
</dbReference>
<dbReference type="GO" id="GO:0050829">
    <property type="term" value="P:defense response to Gram-negative bacterium"/>
    <property type="evidence" value="ECO:0007669"/>
    <property type="project" value="TreeGrafter"/>
</dbReference>
<evidence type="ECO:0000313" key="7">
    <source>
        <dbReference type="EMBL" id="KAJ4919013.1"/>
    </source>
</evidence>
<dbReference type="EMBL" id="JAPTMU010000356">
    <property type="protein sequence ID" value="KAJ4919013.1"/>
    <property type="molecule type" value="Genomic_DNA"/>
</dbReference>
<keyword evidence="4" id="KW-1015">Disulfide bond</keyword>
<evidence type="ECO:0000259" key="6">
    <source>
        <dbReference type="SMART" id="SM00092"/>
    </source>
</evidence>
<evidence type="ECO:0000256" key="5">
    <source>
        <dbReference type="SAM" id="SignalP"/>
    </source>
</evidence>
<name>A0AAD6A6A7_9TELE</name>
<dbReference type="GO" id="GO:0001525">
    <property type="term" value="P:angiogenesis"/>
    <property type="evidence" value="ECO:0007669"/>
    <property type="project" value="TreeGrafter"/>
</dbReference>
<keyword evidence="8" id="KW-1185">Reference proteome</keyword>
<comment type="subcellular location">
    <subcellularLocation>
        <location evidence="1">Secreted</location>
    </subcellularLocation>
</comment>
<keyword evidence="3" id="KW-0964">Secreted</keyword>
<dbReference type="Proteomes" id="UP001219934">
    <property type="component" value="Unassembled WGS sequence"/>
</dbReference>
<sequence length="144" mass="16409">MQQSVIMRISCACLLLLAATVSSQNEHFIKFKNRHIIGSMEVNSCDQVIGDKGIDKTDSNRCKMEHTFILANTDQVNNVCRLAGVPYGSYTLSLQRFDIVVCTPKNQEARRPHCQYRGQSFNRNIAFRCEEGFPVHYGRDSIVY</sequence>
<dbReference type="InterPro" id="IPR023412">
    <property type="entry name" value="RNaseA_domain"/>
</dbReference>
<keyword evidence="5" id="KW-0732">Signal</keyword>
<feature type="signal peptide" evidence="5">
    <location>
        <begin position="1"/>
        <end position="23"/>
    </location>
</feature>
<dbReference type="GO" id="GO:0004540">
    <property type="term" value="F:RNA nuclease activity"/>
    <property type="evidence" value="ECO:0007669"/>
    <property type="project" value="TreeGrafter"/>
</dbReference>
<comment type="caution">
    <text evidence="7">The sequence shown here is derived from an EMBL/GenBank/DDBJ whole genome shotgun (WGS) entry which is preliminary data.</text>
</comment>
<evidence type="ECO:0000313" key="8">
    <source>
        <dbReference type="Proteomes" id="UP001219934"/>
    </source>
</evidence>
<dbReference type="PANTHER" id="PTHR11437">
    <property type="entry name" value="RIBONUCLEASE"/>
    <property type="match status" value="1"/>
</dbReference>
<gene>
    <name evidence="7" type="ORF">JOQ06_022254</name>
</gene>
<feature type="domain" description="Ribonuclease A-domain" evidence="6">
    <location>
        <begin position="24"/>
        <end position="143"/>
    </location>
</feature>
<dbReference type="InterPro" id="IPR036816">
    <property type="entry name" value="RNaseA-like_dom_sf"/>
</dbReference>
<organism evidence="7 8">
    <name type="scientific">Pogonophryne albipinna</name>
    <dbReference type="NCBI Taxonomy" id="1090488"/>
    <lineage>
        <taxon>Eukaryota</taxon>
        <taxon>Metazoa</taxon>
        <taxon>Chordata</taxon>
        <taxon>Craniata</taxon>
        <taxon>Vertebrata</taxon>
        <taxon>Euteleostomi</taxon>
        <taxon>Actinopterygii</taxon>
        <taxon>Neopterygii</taxon>
        <taxon>Teleostei</taxon>
        <taxon>Neoteleostei</taxon>
        <taxon>Acanthomorphata</taxon>
        <taxon>Eupercaria</taxon>
        <taxon>Perciformes</taxon>
        <taxon>Notothenioidei</taxon>
        <taxon>Pogonophryne</taxon>
    </lineage>
</organism>
<comment type="similarity">
    <text evidence="2">Belongs to the pancreatic ribonuclease family.</text>
</comment>
<dbReference type="GO" id="GO:0003676">
    <property type="term" value="F:nucleic acid binding"/>
    <property type="evidence" value="ECO:0007669"/>
    <property type="project" value="InterPro"/>
</dbReference>
<dbReference type="SUPFAM" id="SSF54076">
    <property type="entry name" value="RNase A-like"/>
    <property type="match status" value="1"/>
</dbReference>
<reference evidence="7" key="1">
    <citation type="submission" date="2022-11" db="EMBL/GenBank/DDBJ databases">
        <title>Chromosome-level genome of Pogonophryne albipinna.</title>
        <authorList>
            <person name="Jo E."/>
        </authorList>
    </citation>
    <scope>NUCLEOTIDE SEQUENCE</scope>
    <source>
        <strain evidence="7">SGF0006</strain>
        <tissue evidence="7">Muscle</tissue>
    </source>
</reference>
<proteinExistence type="inferred from homology"/>
<feature type="chain" id="PRO_5042248913" description="Ribonuclease A-domain domain-containing protein" evidence="5">
    <location>
        <begin position="24"/>
        <end position="144"/>
    </location>
</feature>
<dbReference type="Gene3D" id="3.10.130.10">
    <property type="entry name" value="Ribonuclease A-like domain"/>
    <property type="match status" value="1"/>
</dbReference>
<dbReference type="SMART" id="SM00092">
    <property type="entry name" value="RNAse_Pc"/>
    <property type="match status" value="1"/>
</dbReference>
<protein>
    <recommendedName>
        <fullName evidence="6">Ribonuclease A-domain domain-containing protein</fullName>
    </recommendedName>
</protein>
<accession>A0AAD6A6A7</accession>
<dbReference type="Pfam" id="PF00074">
    <property type="entry name" value="RnaseA"/>
    <property type="match status" value="1"/>
</dbReference>
<dbReference type="GO" id="GO:0005576">
    <property type="term" value="C:extracellular region"/>
    <property type="evidence" value="ECO:0007669"/>
    <property type="project" value="UniProtKB-SubCell"/>
</dbReference>
<dbReference type="AlphaFoldDB" id="A0AAD6A6A7"/>
<dbReference type="GO" id="GO:0050830">
    <property type="term" value="P:defense response to Gram-positive bacterium"/>
    <property type="evidence" value="ECO:0007669"/>
    <property type="project" value="TreeGrafter"/>
</dbReference>
<evidence type="ECO:0000256" key="3">
    <source>
        <dbReference type="ARBA" id="ARBA00022525"/>
    </source>
</evidence>
<evidence type="ECO:0000256" key="2">
    <source>
        <dbReference type="ARBA" id="ARBA00005600"/>
    </source>
</evidence>